<keyword evidence="4" id="KW-0418">Kinase</keyword>
<protein>
    <submittedName>
        <fullName evidence="4">Histidine kinase-like ATPase domain-containing protein</fullName>
    </submittedName>
</protein>
<dbReference type="Pfam" id="PF13581">
    <property type="entry name" value="HATPase_c_2"/>
    <property type="match status" value="1"/>
</dbReference>
<dbReference type="Pfam" id="PF00072">
    <property type="entry name" value="Response_reg"/>
    <property type="match status" value="1"/>
</dbReference>
<dbReference type="PANTHER" id="PTHR44591">
    <property type="entry name" value="STRESS RESPONSE REGULATOR PROTEIN 1"/>
    <property type="match status" value="1"/>
</dbReference>
<dbReference type="EMBL" id="FXAG01000034">
    <property type="protein sequence ID" value="SMF55711.1"/>
    <property type="molecule type" value="Genomic_DNA"/>
</dbReference>
<dbReference type="InterPro" id="IPR003594">
    <property type="entry name" value="HATPase_dom"/>
</dbReference>
<sequence>MMEHTLLLVDDEPFSLELMSELLESDGYKTVQADSGEEAWARLEAEHERFCAVLLDKMMPGLNGMELLARIKESPDMESLPVIIQSAFGSPGSIQQGMSAGAFFFLSKPFSRDMLLAVVKAAVSHWDRQLYFREMGLHQEGTMMMLQEAEFTLRTLQEAHAVTALLARACPVPERVASGLYELIANAVEHGNLGFGFQDKQRLLAEESWDSALQTRLSDPAYAQRQVSVRFRRSAEDITFTVSDQGRGFDWQAILNAGPTALLRPHGRGILLAKLSSFDQLEYCGDGSQVIARLRL</sequence>
<feature type="modified residue" description="4-aspartylphosphate" evidence="2">
    <location>
        <position position="56"/>
    </location>
</feature>
<evidence type="ECO:0000313" key="4">
    <source>
        <dbReference type="EMBL" id="SMF55711.1"/>
    </source>
</evidence>
<dbReference type="InterPro" id="IPR036890">
    <property type="entry name" value="HATPase_C_sf"/>
</dbReference>
<dbReference type="SUPFAM" id="SSF52172">
    <property type="entry name" value="CheY-like"/>
    <property type="match status" value="1"/>
</dbReference>
<dbReference type="SUPFAM" id="SSF55874">
    <property type="entry name" value="ATPase domain of HSP90 chaperone/DNA topoisomerase II/histidine kinase"/>
    <property type="match status" value="1"/>
</dbReference>
<dbReference type="InterPro" id="IPR050595">
    <property type="entry name" value="Bact_response_regulator"/>
</dbReference>
<dbReference type="STRING" id="1123014.SAMN02745746_03965"/>
<dbReference type="Proteomes" id="UP000192920">
    <property type="component" value="Unassembled WGS sequence"/>
</dbReference>
<dbReference type="SMART" id="SM00448">
    <property type="entry name" value="REC"/>
    <property type="match status" value="1"/>
</dbReference>
<keyword evidence="4" id="KW-0808">Transferase</keyword>
<dbReference type="PANTHER" id="PTHR44591:SF3">
    <property type="entry name" value="RESPONSE REGULATORY DOMAIN-CONTAINING PROTEIN"/>
    <property type="match status" value="1"/>
</dbReference>
<dbReference type="CDD" id="cd16936">
    <property type="entry name" value="HATPase_RsbW-like"/>
    <property type="match status" value="1"/>
</dbReference>
<dbReference type="InterPro" id="IPR001789">
    <property type="entry name" value="Sig_transdc_resp-reg_receiver"/>
</dbReference>
<dbReference type="Gene3D" id="3.40.50.2300">
    <property type="match status" value="1"/>
</dbReference>
<evidence type="ECO:0000256" key="2">
    <source>
        <dbReference type="PROSITE-ProRule" id="PRU00169"/>
    </source>
</evidence>
<keyword evidence="5" id="KW-1185">Reference proteome</keyword>
<dbReference type="GO" id="GO:0016301">
    <property type="term" value="F:kinase activity"/>
    <property type="evidence" value="ECO:0007669"/>
    <property type="project" value="UniProtKB-KW"/>
</dbReference>
<evidence type="ECO:0000313" key="5">
    <source>
        <dbReference type="Proteomes" id="UP000192920"/>
    </source>
</evidence>
<organism evidence="4 5">
    <name type="scientific">Pseudogulbenkiania subflava DSM 22618</name>
    <dbReference type="NCBI Taxonomy" id="1123014"/>
    <lineage>
        <taxon>Bacteria</taxon>
        <taxon>Pseudomonadati</taxon>
        <taxon>Pseudomonadota</taxon>
        <taxon>Betaproteobacteria</taxon>
        <taxon>Neisseriales</taxon>
        <taxon>Chromobacteriaceae</taxon>
        <taxon>Pseudogulbenkiania</taxon>
    </lineage>
</organism>
<dbReference type="InterPro" id="IPR011006">
    <property type="entry name" value="CheY-like_superfamily"/>
</dbReference>
<dbReference type="AlphaFoldDB" id="A0A1Y6CDI5"/>
<evidence type="ECO:0000259" key="3">
    <source>
        <dbReference type="PROSITE" id="PS50110"/>
    </source>
</evidence>
<dbReference type="PROSITE" id="PS50110">
    <property type="entry name" value="RESPONSE_REGULATORY"/>
    <property type="match status" value="1"/>
</dbReference>
<keyword evidence="1 2" id="KW-0597">Phosphoprotein</keyword>
<reference evidence="5" key="1">
    <citation type="submission" date="2017-04" db="EMBL/GenBank/DDBJ databases">
        <authorList>
            <person name="Varghese N."/>
            <person name="Submissions S."/>
        </authorList>
    </citation>
    <scope>NUCLEOTIDE SEQUENCE [LARGE SCALE GENOMIC DNA]</scope>
    <source>
        <strain evidence="5">DSM 22618</strain>
    </source>
</reference>
<proteinExistence type="predicted"/>
<gene>
    <name evidence="4" type="ORF">SAMN02745746_03965</name>
</gene>
<dbReference type="RefSeq" id="WP_085277911.1">
    <property type="nucleotide sequence ID" value="NZ_FXAG01000034.1"/>
</dbReference>
<dbReference type="Gene3D" id="3.30.565.10">
    <property type="entry name" value="Histidine kinase-like ATPase, C-terminal domain"/>
    <property type="match status" value="1"/>
</dbReference>
<feature type="domain" description="Response regulatory" evidence="3">
    <location>
        <begin position="5"/>
        <end position="123"/>
    </location>
</feature>
<accession>A0A1Y6CDI5</accession>
<dbReference type="GO" id="GO:0000160">
    <property type="term" value="P:phosphorelay signal transduction system"/>
    <property type="evidence" value="ECO:0007669"/>
    <property type="project" value="InterPro"/>
</dbReference>
<name>A0A1Y6CDI5_9NEIS</name>
<evidence type="ECO:0000256" key="1">
    <source>
        <dbReference type="ARBA" id="ARBA00022553"/>
    </source>
</evidence>